<name>A0A8H7Q5Y7_MORIS</name>
<evidence type="ECO:0000313" key="6">
    <source>
        <dbReference type="Proteomes" id="UP000654370"/>
    </source>
</evidence>
<dbReference type="CDD" id="cd01770">
    <property type="entry name" value="UBX_UBXN2"/>
    <property type="match status" value="1"/>
</dbReference>
<evidence type="ECO:0000256" key="1">
    <source>
        <dbReference type="ARBA" id="ARBA00022786"/>
    </source>
</evidence>
<dbReference type="Gene3D" id="1.10.8.10">
    <property type="entry name" value="DNA helicase RuvA subunit, C-terminal domain"/>
    <property type="match status" value="1"/>
</dbReference>
<dbReference type="Gene3D" id="3.30.420.210">
    <property type="entry name" value="SEP domain"/>
    <property type="match status" value="1"/>
</dbReference>
<dbReference type="Pfam" id="PF14555">
    <property type="entry name" value="UBA_4"/>
    <property type="match status" value="1"/>
</dbReference>
<gene>
    <name evidence="5" type="ORF">INT43_002854</name>
</gene>
<protein>
    <recommendedName>
        <fullName evidence="7">UBX domain-containing protein 1</fullName>
    </recommendedName>
</protein>
<dbReference type="OrthoDB" id="25887at2759"/>
<feature type="domain" description="SEP" evidence="4">
    <location>
        <begin position="195"/>
        <end position="260"/>
    </location>
</feature>
<dbReference type="FunFam" id="3.10.20.90:FF:000179">
    <property type="entry name" value="Plant UBX domain-containing protein 4"/>
    <property type="match status" value="1"/>
</dbReference>
<dbReference type="GO" id="GO:0005634">
    <property type="term" value="C:nucleus"/>
    <property type="evidence" value="ECO:0007669"/>
    <property type="project" value="TreeGrafter"/>
</dbReference>
<feature type="compositionally biased region" description="Polar residues" evidence="2">
    <location>
        <begin position="178"/>
        <end position="194"/>
    </location>
</feature>
<dbReference type="InterPro" id="IPR036241">
    <property type="entry name" value="NSFL1C_SEP_dom_sf"/>
</dbReference>
<dbReference type="GO" id="GO:0007030">
    <property type="term" value="P:Golgi organization"/>
    <property type="evidence" value="ECO:0007669"/>
    <property type="project" value="TreeGrafter"/>
</dbReference>
<dbReference type="SUPFAM" id="SSF102848">
    <property type="entry name" value="NSFL1 (p97 ATPase) cofactor p47, SEP domain"/>
    <property type="match status" value="1"/>
</dbReference>
<accession>A0A8H7Q5Y7</accession>
<dbReference type="GO" id="GO:0043130">
    <property type="term" value="F:ubiquitin binding"/>
    <property type="evidence" value="ECO:0007669"/>
    <property type="project" value="TreeGrafter"/>
</dbReference>
<dbReference type="Gene3D" id="3.10.20.90">
    <property type="entry name" value="Phosphatidylinositol 3-kinase Catalytic Subunit, Chain A, domain 1"/>
    <property type="match status" value="1"/>
</dbReference>
<dbReference type="PROSITE" id="PS51399">
    <property type="entry name" value="SEP"/>
    <property type="match status" value="1"/>
</dbReference>
<dbReference type="InterPro" id="IPR009060">
    <property type="entry name" value="UBA-like_sf"/>
</dbReference>
<feature type="compositionally biased region" description="Low complexity" evidence="2">
    <location>
        <begin position="61"/>
        <end position="79"/>
    </location>
</feature>
<dbReference type="SMART" id="SM00166">
    <property type="entry name" value="UBX"/>
    <property type="match status" value="1"/>
</dbReference>
<evidence type="ECO:0000313" key="5">
    <source>
        <dbReference type="EMBL" id="KAG2186416.1"/>
    </source>
</evidence>
<dbReference type="Proteomes" id="UP000654370">
    <property type="component" value="Unassembled WGS sequence"/>
</dbReference>
<comment type="caution">
    <text evidence="5">The sequence shown here is derived from an EMBL/GenBank/DDBJ whole genome shotgun (WGS) entry which is preliminary data.</text>
</comment>
<evidence type="ECO:0000259" key="4">
    <source>
        <dbReference type="PROSITE" id="PS51399"/>
    </source>
</evidence>
<dbReference type="GO" id="GO:0000045">
    <property type="term" value="P:autophagosome assembly"/>
    <property type="evidence" value="ECO:0007669"/>
    <property type="project" value="TreeGrafter"/>
</dbReference>
<proteinExistence type="predicted"/>
<dbReference type="SUPFAM" id="SSF54236">
    <property type="entry name" value="Ubiquitin-like"/>
    <property type="match status" value="1"/>
</dbReference>
<evidence type="ECO:0000256" key="2">
    <source>
        <dbReference type="SAM" id="MobiDB-lite"/>
    </source>
</evidence>
<dbReference type="GO" id="GO:0043161">
    <property type="term" value="P:proteasome-mediated ubiquitin-dependent protein catabolic process"/>
    <property type="evidence" value="ECO:0007669"/>
    <property type="project" value="TreeGrafter"/>
</dbReference>
<dbReference type="Pfam" id="PF00789">
    <property type="entry name" value="UBX"/>
    <property type="match status" value="1"/>
</dbReference>
<evidence type="ECO:0000259" key="3">
    <source>
        <dbReference type="PROSITE" id="PS50033"/>
    </source>
</evidence>
<reference evidence="5" key="1">
    <citation type="submission" date="2020-12" db="EMBL/GenBank/DDBJ databases">
        <title>Metabolic potential, ecology and presence of endohyphal bacteria is reflected in genomic diversity of Mucoromycotina.</title>
        <authorList>
            <person name="Muszewska A."/>
            <person name="Okrasinska A."/>
            <person name="Steczkiewicz K."/>
            <person name="Drgas O."/>
            <person name="Orlowska M."/>
            <person name="Perlinska-Lenart U."/>
            <person name="Aleksandrzak-Piekarczyk T."/>
            <person name="Szatraj K."/>
            <person name="Zielenkiewicz U."/>
            <person name="Pilsyk S."/>
            <person name="Malc E."/>
            <person name="Mieczkowski P."/>
            <person name="Kruszewska J.S."/>
            <person name="Biernat P."/>
            <person name="Pawlowska J."/>
        </authorList>
    </citation>
    <scope>NUCLEOTIDE SEQUENCE</scope>
    <source>
        <strain evidence="5">WA0000067209</strain>
    </source>
</reference>
<feature type="region of interest" description="Disordered" evidence="2">
    <location>
        <begin position="40"/>
        <end position="194"/>
    </location>
</feature>
<dbReference type="EMBL" id="JAEPQZ010000001">
    <property type="protein sequence ID" value="KAG2186416.1"/>
    <property type="molecule type" value="Genomic_DNA"/>
</dbReference>
<dbReference type="PANTHER" id="PTHR23333">
    <property type="entry name" value="UBX DOMAIN CONTAINING PROTEIN"/>
    <property type="match status" value="1"/>
</dbReference>
<dbReference type="FunFam" id="3.30.420.210:FF:000002">
    <property type="entry name" value="UBX domain-containing protein 1"/>
    <property type="match status" value="1"/>
</dbReference>
<evidence type="ECO:0008006" key="7">
    <source>
        <dbReference type="Google" id="ProtNLM"/>
    </source>
</evidence>
<dbReference type="AlphaFoldDB" id="A0A8H7Q5Y7"/>
<dbReference type="SMART" id="SM00553">
    <property type="entry name" value="SEP"/>
    <property type="match status" value="1"/>
</dbReference>
<dbReference type="PANTHER" id="PTHR23333:SF20">
    <property type="entry name" value="NSFL1 COFACTOR P47"/>
    <property type="match status" value="1"/>
</dbReference>
<dbReference type="InterPro" id="IPR012989">
    <property type="entry name" value="SEP_domain"/>
</dbReference>
<feature type="compositionally biased region" description="Basic and acidic residues" evidence="2">
    <location>
        <begin position="117"/>
        <end position="137"/>
    </location>
</feature>
<dbReference type="PROSITE" id="PS50033">
    <property type="entry name" value="UBX"/>
    <property type="match status" value="1"/>
</dbReference>
<organism evidence="5 6">
    <name type="scientific">Mortierella isabellina</name>
    <name type="common">Filamentous fungus</name>
    <name type="synonym">Umbelopsis isabellina</name>
    <dbReference type="NCBI Taxonomy" id="91625"/>
    <lineage>
        <taxon>Eukaryota</taxon>
        <taxon>Fungi</taxon>
        <taxon>Fungi incertae sedis</taxon>
        <taxon>Mucoromycota</taxon>
        <taxon>Mucoromycotina</taxon>
        <taxon>Umbelopsidomycetes</taxon>
        <taxon>Umbelopsidales</taxon>
        <taxon>Umbelopsidaceae</taxon>
        <taxon>Umbelopsis</taxon>
    </lineage>
</organism>
<dbReference type="SUPFAM" id="SSF46934">
    <property type="entry name" value="UBA-like"/>
    <property type="match status" value="1"/>
</dbReference>
<keyword evidence="6" id="KW-1185">Reference proteome</keyword>
<sequence>MADHDQLIAQLMSMADISKDKAQFYLEMSQWDLNAAASQYFETGGEEDPAIDAPLSSDPLASGSAGVTTGPSTSSSSQAKSKRVATLRDFSSDDAEKDDEPQSFFAGGEKSGMLVEAPRKDGQDKRNLVEDILKKAAESGAPQGEEEEPERPRYFAGSGTCSMERKGYKLGSEEEPSVQVTAESGSSDEPVSSVPVTRQLTFWRNGFSIGEGPLLRYDDPANEFALNAINSGRAPLSLLDVRPGQAVDVRVAKRLDEDYTPPPKAPPKPFEGAGHRLGSPSPEVRSSSSSPAPQAQAPRASQLNVDTTQPVTALQIRLSDGTRLVSKFNHTHTIADVRGFINASRPGEANRAYVLRSSFPPKPLTDESLTLADAGLLNSVIVQTNQ</sequence>
<keyword evidence="1" id="KW-0833">Ubl conjugation pathway</keyword>
<dbReference type="Pfam" id="PF08059">
    <property type="entry name" value="SEP"/>
    <property type="match status" value="1"/>
</dbReference>
<feature type="domain" description="UBX" evidence="3">
    <location>
        <begin position="307"/>
        <end position="384"/>
    </location>
</feature>
<dbReference type="GO" id="GO:0031468">
    <property type="term" value="P:nuclear membrane reassembly"/>
    <property type="evidence" value="ECO:0007669"/>
    <property type="project" value="TreeGrafter"/>
</dbReference>
<dbReference type="GO" id="GO:0005829">
    <property type="term" value="C:cytosol"/>
    <property type="evidence" value="ECO:0007669"/>
    <property type="project" value="TreeGrafter"/>
</dbReference>
<dbReference type="InterPro" id="IPR001012">
    <property type="entry name" value="UBX_dom"/>
</dbReference>
<feature type="compositionally biased region" description="Low complexity" evidence="2">
    <location>
        <begin position="279"/>
        <end position="302"/>
    </location>
</feature>
<dbReference type="CDD" id="cd14348">
    <property type="entry name" value="UBA_p47"/>
    <property type="match status" value="1"/>
</dbReference>
<dbReference type="GO" id="GO:0061025">
    <property type="term" value="P:membrane fusion"/>
    <property type="evidence" value="ECO:0007669"/>
    <property type="project" value="TreeGrafter"/>
</dbReference>
<feature type="region of interest" description="Disordered" evidence="2">
    <location>
        <begin position="254"/>
        <end position="306"/>
    </location>
</feature>
<dbReference type="InterPro" id="IPR029071">
    <property type="entry name" value="Ubiquitin-like_domsf"/>
</dbReference>
<feature type="compositionally biased region" description="Acidic residues" evidence="2">
    <location>
        <begin position="92"/>
        <end position="101"/>
    </location>
</feature>
<feature type="compositionally biased region" description="Pro residues" evidence="2">
    <location>
        <begin position="260"/>
        <end position="269"/>
    </location>
</feature>